<comment type="subcellular location">
    <subcellularLocation>
        <location evidence="1 10">Cytoplasm</location>
    </subcellularLocation>
</comment>
<dbReference type="InterPro" id="IPR019499">
    <property type="entry name" value="Val-tRNA_synth_tRNA-bd"/>
</dbReference>
<proteinExistence type="inferred from homology"/>
<dbReference type="Gene3D" id="1.10.287.380">
    <property type="entry name" value="Valyl-tRNA synthetase, C-terminal domain"/>
    <property type="match status" value="1"/>
</dbReference>
<dbReference type="GO" id="GO:0004832">
    <property type="term" value="F:valine-tRNA ligase activity"/>
    <property type="evidence" value="ECO:0007669"/>
    <property type="project" value="UniProtKB-UniRule"/>
</dbReference>
<comment type="domain">
    <text evidence="10">The C-terminal coiled-coil domain is crucial for aminoacylation activity.</text>
</comment>
<dbReference type="PANTHER" id="PTHR11946">
    <property type="entry name" value="VALYL-TRNA SYNTHETASES"/>
    <property type="match status" value="1"/>
</dbReference>
<dbReference type="Pfam" id="PF00133">
    <property type="entry name" value="tRNA-synt_1"/>
    <property type="match status" value="2"/>
</dbReference>
<comment type="domain">
    <text evidence="10">ValRS has two distinct active sites: one for aminoacylation and one for editing. The misactivated threonine is translocated from the active site to the editing site.</text>
</comment>
<reference evidence="15" key="1">
    <citation type="submission" date="2015-06" db="EMBL/GenBank/DDBJ databases">
        <authorList>
            <person name="Bertelli C."/>
        </authorList>
    </citation>
    <scope>NUCLEOTIDE SEQUENCE [LARGE SCALE GENOMIC DNA]</scope>
    <source>
        <strain evidence="15">CRIB-30</strain>
    </source>
</reference>
<keyword evidence="10" id="KW-0175">Coiled coil</keyword>
<dbReference type="InterPro" id="IPR033705">
    <property type="entry name" value="Anticodon_Ia_Val"/>
</dbReference>
<dbReference type="OrthoDB" id="9810365at2"/>
<keyword evidence="5 10" id="KW-0547">Nucleotide-binding</keyword>
<feature type="domain" description="Aminoacyl-tRNA synthetase class Ia" evidence="11">
    <location>
        <begin position="24"/>
        <end position="529"/>
    </location>
</feature>
<dbReference type="SUPFAM" id="SSF50677">
    <property type="entry name" value="ValRS/IleRS/LeuRS editing domain"/>
    <property type="match status" value="1"/>
</dbReference>
<feature type="short sequence motif" description="'HIGH' region" evidence="10">
    <location>
        <begin position="53"/>
        <end position="63"/>
    </location>
</feature>
<comment type="function">
    <text evidence="10">Catalyzes the attachment of valine to tRNA(Val). As ValRS can inadvertently accommodate and process structurally similar amino acids such as threonine, to avoid such errors, it has a 'posttransfer' editing activity that hydrolyzes mischarged Thr-tRNA(Val) in a tRNA-dependent manner.</text>
</comment>
<keyword evidence="3 10" id="KW-0963">Cytoplasm</keyword>
<dbReference type="AlphaFoldDB" id="A0A0H5DR01"/>
<evidence type="ECO:0000256" key="9">
    <source>
        <dbReference type="ARBA" id="ARBA00047552"/>
    </source>
</evidence>
<dbReference type="Pfam" id="PF10458">
    <property type="entry name" value="Val_tRNA-synt_C"/>
    <property type="match status" value="1"/>
</dbReference>
<dbReference type="CDD" id="cd00817">
    <property type="entry name" value="ValRS_core"/>
    <property type="match status" value="1"/>
</dbReference>
<dbReference type="SUPFAM" id="SSF46589">
    <property type="entry name" value="tRNA-binding arm"/>
    <property type="match status" value="1"/>
</dbReference>
<organism evidence="14 15">
    <name type="scientific">Estrella lausannensis</name>
    <dbReference type="NCBI Taxonomy" id="483423"/>
    <lineage>
        <taxon>Bacteria</taxon>
        <taxon>Pseudomonadati</taxon>
        <taxon>Chlamydiota</taxon>
        <taxon>Chlamydiia</taxon>
        <taxon>Parachlamydiales</taxon>
        <taxon>Candidatus Criblamydiaceae</taxon>
        <taxon>Estrella</taxon>
    </lineage>
</organism>
<protein>
    <recommendedName>
        <fullName evidence="10">Valine--tRNA ligase</fullName>
        <ecNumber evidence="10">6.1.1.9</ecNumber>
    </recommendedName>
    <alternativeName>
        <fullName evidence="10">Valyl-tRNA synthetase</fullName>
        <shortName evidence="10">ValRS</shortName>
    </alternativeName>
</protein>
<name>A0A0H5DR01_9BACT</name>
<feature type="short sequence motif" description="'KMSKS' region" evidence="10">
    <location>
        <begin position="569"/>
        <end position="573"/>
    </location>
</feature>
<keyword evidence="6 10" id="KW-0067">ATP-binding</keyword>
<dbReference type="SUPFAM" id="SSF47323">
    <property type="entry name" value="Anticodon-binding domain of a subclass of class I aminoacyl-tRNA synthetases"/>
    <property type="match status" value="1"/>
</dbReference>
<dbReference type="InterPro" id="IPR014729">
    <property type="entry name" value="Rossmann-like_a/b/a_fold"/>
</dbReference>
<comment type="similarity">
    <text evidence="10">Belongs to the class-I aminoacyl-tRNA synthetase family. ValS type 1 subfamily.</text>
</comment>
<dbReference type="InterPro" id="IPR013155">
    <property type="entry name" value="M/V/L/I-tRNA-synth_anticd-bd"/>
</dbReference>
<feature type="coiled-coil region" evidence="10">
    <location>
        <begin position="890"/>
        <end position="949"/>
    </location>
</feature>
<dbReference type="InterPro" id="IPR002303">
    <property type="entry name" value="Valyl-tRNA_ligase"/>
</dbReference>
<evidence type="ECO:0000256" key="10">
    <source>
        <dbReference type="HAMAP-Rule" id="MF_02004"/>
    </source>
</evidence>
<dbReference type="InterPro" id="IPR002300">
    <property type="entry name" value="aa-tRNA-synth_Ia"/>
</dbReference>
<dbReference type="CDD" id="cd07962">
    <property type="entry name" value="Anticodon_Ia_Val"/>
    <property type="match status" value="1"/>
</dbReference>
<dbReference type="Gene3D" id="3.40.50.620">
    <property type="entry name" value="HUPs"/>
    <property type="match status" value="2"/>
</dbReference>
<dbReference type="GO" id="GO:0005524">
    <property type="term" value="F:ATP binding"/>
    <property type="evidence" value="ECO:0007669"/>
    <property type="project" value="UniProtKB-UniRule"/>
</dbReference>
<dbReference type="PRINTS" id="PR00986">
    <property type="entry name" value="TRNASYNTHVAL"/>
</dbReference>
<feature type="domain" description="Methionyl/Valyl/Leucyl/Isoleucyl-tRNA synthetase anticodon-binding" evidence="12">
    <location>
        <begin position="658"/>
        <end position="831"/>
    </location>
</feature>
<dbReference type="Gene3D" id="3.90.740.10">
    <property type="entry name" value="Valyl/Leucyl/Isoleucyl-tRNA synthetase, editing domain"/>
    <property type="match status" value="1"/>
</dbReference>
<dbReference type="GO" id="GO:0002161">
    <property type="term" value="F:aminoacyl-tRNA deacylase activity"/>
    <property type="evidence" value="ECO:0007669"/>
    <property type="project" value="InterPro"/>
</dbReference>
<accession>A0A0H5DR01</accession>
<evidence type="ECO:0000256" key="8">
    <source>
        <dbReference type="ARBA" id="ARBA00023146"/>
    </source>
</evidence>
<dbReference type="HAMAP" id="MF_02004">
    <property type="entry name" value="Val_tRNA_synth_type1"/>
    <property type="match status" value="1"/>
</dbReference>
<evidence type="ECO:0000256" key="2">
    <source>
        <dbReference type="ARBA" id="ARBA00011245"/>
    </source>
</evidence>
<dbReference type="EC" id="6.1.1.9" evidence="10"/>
<dbReference type="GO" id="GO:0006438">
    <property type="term" value="P:valyl-tRNA aminoacylation"/>
    <property type="evidence" value="ECO:0007669"/>
    <property type="project" value="UniProtKB-UniRule"/>
</dbReference>
<comment type="subunit">
    <text evidence="2 10">Monomer.</text>
</comment>
<keyword evidence="15" id="KW-1185">Reference proteome</keyword>
<dbReference type="NCBIfam" id="NF004349">
    <property type="entry name" value="PRK05729.1"/>
    <property type="match status" value="1"/>
</dbReference>
<dbReference type="GO" id="GO:0005829">
    <property type="term" value="C:cytosol"/>
    <property type="evidence" value="ECO:0007669"/>
    <property type="project" value="TreeGrafter"/>
</dbReference>
<dbReference type="InterPro" id="IPR009008">
    <property type="entry name" value="Val/Leu/Ile-tRNA-synth_edit"/>
</dbReference>
<dbReference type="InterPro" id="IPR010978">
    <property type="entry name" value="tRNA-bd_arm"/>
</dbReference>
<evidence type="ECO:0000259" key="12">
    <source>
        <dbReference type="Pfam" id="PF08264"/>
    </source>
</evidence>
<dbReference type="RefSeq" id="WP_098037908.1">
    <property type="nucleotide sequence ID" value="NZ_CWGJ01000011.1"/>
</dbReference>
<dbReference type="InterPro" id="IPR009080">
    <property type="entry name" value="tRNAsynth_Ia_anticodon-bd"/>
</dbReference>
<dbReference type="PANTHER" id="PTHR11946:SF93">
    <property type="entry name" value="VALINE--TRNA LIGASE, CHLOROPLASTIC_MITOCHONDRIAL 2"/>
    <property type="match status" value="1"/>
</dbReference>
<evidence type="ECO:0000313" key="15">
    <source>
        <dbReference type="Proteomes" id="UP000220251"/>
    </source>
</evidence>
<sequence>MTADQGLNENEIPKAYSAKDVEQKWLEFWHDNNLFRASADSAKPAYTVSIPPPNVTGSLHMGHALGVTLQDTLVRWKRMLGYEALYVPGTDHAGIATQTAIERHLIKTQGKTRKEFSREDFLKYVFSWKDEYEARILNQLKKVGASLDFSRLRFTMDEGCSKAVRTIFKKMYDDGLIYRGDYLVNWDPVTQTAIADDEVEYEDRSSFLWHFKYPMEDGSGFVEIATTRPETMLGDVAIAVSPKDERYKAMVGKRALLPFLNRPLPIVNDRRIDPEFGTGMVKITPAHDPNDYQIGLDLNLPMINIMTPDGRINENGGSFQGMTMAEARAAIIREMKALGLLIKEEPHNHRVGVSYRSKAVIEPYLSKQWFVRMSGFKDELRAAVETKEVRLIPDNWANTYFHWIDNLRDWCISRQLWWGHRIPVWYHKNDPDKVICHDGEGVPEEVMKAPDEWIQEEDVLDTWFSSGLWPFSILGWPEKTQDLKKFYPNSVLLTGHDILFFWVARMILMGKYAMDKFPFPEVVLHGLIYGKSYWRNNPEGGITYCNDLERVDFDMGKPLPKEVQSKWEKMSKTKGNVIDPLEIIELYGTDAMRMALASSATQSREIDLDRRRFEEFKNFANKVWNGARFVFMNLGGENPLTKEEFQKGLDESLLSLEDRWILSTLSRTVAEVNNKLENYLFDQAALQAYDFFWQEFCSYFVEIAKPFLFGKQGTQQQRKNKQKLLAIVLCQSIRLLHPMAPFITEELFQLLKGKIGGGDVTEGIDPYTKDALQALQAKAAAVAPYPSVLRKEDQSKEIDLAFDLVGKVVYSIRNLRGEMQVPPGEETEVHIIGHPSDSAMESIQQNDTIIKALVKVKSVNFHTEEPKLNFSSHQTVEGLKIMIPLPQTLIKQEKARLAKEENRLQYQLDKLSKQLSSEEFVAKAPQELVAKQRGDMEKADRDLAEVRRKIVEIDNCLA</sequence>
<evidence type="ECO:0000256" key="5">
    <source>
        <dbReference type="ARBA" id="ARBA00022741"/>
    </source>
</evidence>
<evidence type="ECO:0000256" key="6">
    <source>
        <dbReference type="ARBA" id="ARBA00022840"/>
    </source>
</evidence>
<dbReference type="SUPFAM" id="SSF52374">
    <property type="entry name" value="Nucleotidylyl transferase"/>
    <property type="match status" value="1"/>
</dbReference>
<evidence type="ECO:0000259" key="11">
    <source>
        <dbReference type="Pfam" id="PF00133"/>
    </source>
</evidence>
<dbReference type="EMBL" id="CWGJ01000011">
    <property type="protein sequence ID" value="CRX38054.1"/>
    <property type="molecule type" value="Genomic_DNA"/>
</dbReference>
<dbReference type="Proteomes" id="UP000220251">
    <property type="component" value="Unassembled WGS sequence"/>
</dbReference>
<dbReference type="FunFam" id="3.40.50.620:FF:000032">
    <property type="entry name" value="Valine--tRNA ligase"/>
    <property type="match status" value="1"/>
</dbReference>
<feature type="binding site" evidence="10">
    <location>
        <position position="572"/>
    </location>
    <ligand>
        <name>ATP</name>
        <dbReference type="ChEBI" id="CHEBI:30616"/>
    </ligand>
</feature>
<dbReference type="NCBIfam" id="TIGR00422">
    <property type="entry name" value="valS"/>
    <property type="match status" value="1"/>
</dbReference>
<dbReference type="Pfam" id="PF08264">
    <property type="entry name" value="Anticodon_1"/>
    <property type="match status" value="1"/>
</dbReference>
<gene>
    <name evidence="10 14" type="primary">valS</name>
    <name evidence="14" type="ORF">ELAC_0702</name>
</gene>
<keyword evidence="4 10" id="KW-0436">Ligase</keyword>
<comment type="catalytic activity">
    <reaction evidence="9 10">
        <text>tRNA(Val) + L-valine + ATP = L-valyl-tRNA(Val) + AMP + diphosphate</text>
        <dbReference type="Rhea" id="RHEA:10704"/>
        <dbReference type="Rhea" id="RHEA-COMP:9672"/>
        <dbReference type="Rhea" id="RHEA-COMP:9708"/>
        <dbReference type="ChEBI" id="CHEBI:30616"/>
        <dbReference type="ChEBI" id="CHEBI:33019"/>
        <dbReference type="ChEBI" id="CHEBI:57762"/>
        <dbReference type="ChEBI" id="CHEBI:78442"/>
        <dbReference type="ChEBI" id="CHEBI:78537"/>
        <dbReference type="ChEBI" id="CHEBI:456215"/>
        <dbReference type="EC" id="6.1.1.9"/>
    </reaction>
</comment>
<dbReference type="InterPro" id="IPR001412">
    <property type="entry name" value="aa-tRNA-synth_I_CS"/>
</dbReference>
<evidence type="ECO:0000256" key="3">
    <source>
        <dbReference type="ARBA" id="ARBA00022490"/>
    </source>
</evidence>
<keyword evidence="8 10" id="KW-0030">Aminoacyl-tRNA synthetase</keyword>
<keyword evidence="7 10" id="KW-0648">Protein biosynthesis</keyword>
<evidence type="ECO:0000313" key="14">
    <source>
        <dbReference type="EMBL" id="CRX38054.1"/>
    </source>
</evidence>
<evidence type="ECO:0000256" key="7">
    <source>
        <dbReference type="ARBA" id="ARBA00022917"/>
    </source>
</evidence>
<evidence type="ECO:0000259" key="13">
    <source>
        <dbReference type="Pfam" id="PF10458"/>
    </source>
</evidence>
<dbReference type="Gene3D" id="1.10.730.10">
    <property type="entry name" value="Isoleucyl-tRNA Synthetase, Domain 1"/>
    <property type="match status" value="1"/>
</dbReference>
<dbReference type="PROSITE" id="PS00178">
    <property type="entry name" value="AA_TRNA_LIGASE_I"/>
    <property type="match status" value="1"/>
</dbReference>
<evidence type="ECO:0000256" key="4">
    <source>
        <dbReference type="ARBA" id="ARBA00022598"/>
    </source>
</evidence>
<dbReference type="InterPro" id="IPR037118">
    <property type="entry name" value="Val-tRNA_synth_C_sf"/>
</dbReference>
<feature type="domain" description="Aminoacyl-tRNA synthetase class Ia" evidence="11">
    <location>
        <begin position="567"/>
        <end position="608"/>
    </location>
</feature>
<feature type="domain" description="Valyl-tRNA synthetase tRNA-binding arm" evidence="13">
    <location>
        <begin position="890"/>
        <end position="951"/>
    </location>
</feature>
<evidence type="ECO:0000256" key="1">
    <source>
        <dbReference type="ARBA" id="ARBA00004496"/>
    </source>
</evidence>